<dbReference type="GO" id="GO:0016757">
    <property type="term" value="F:glycosyltransferase activity"/>
    <property type="evidence" value="ECO:0007669"/>
    <property type="project" value="InterPro"/>
</dbReference>
<dbReference type="InterPro" id="IPR001296">
    <property type="entry name" value="Glyco_trans_1"/>
</dbReference>
<keyword evidence="4" id="KW-1185">Reference proteome</keyword>
<feature type="domain" description="Glycosyltransferase subfamily 4-like N-terminal" evidence="2">
    <location>
        <begin position="14"/>
        <end position="166"/>
    </location>
</feature>
<dbReference type="OrthoDB" id="1522162at2"/>
<dbReference type="Pfam" id="PF00534">
    <property type="entry name" value="Glycos_transf_1"/>
    <property type="match status" value="1"/>
</dbReference>
<accession>A0A5B7X1P9</accession>
<gene>
    <name evidence="3" type="ORF">FHG64_03995</name>
</gene>
<dbReference type="Proteomes" id="UP000309016">
    <property type="component" value="Chromosome"/>
</dbReference>
<proteinExistence type="predicted"/>
<dbReference type="KEGG" id="afla:FHG64_03995"/>
<evidence type="ECO:0000259" key="2">
    <source>
        <dbReference type="Pfam" id="PF13439"/>
    </source>
</evidence>
<evidence type="ECO:0000313" key="3">
    <source>
        <dbReference type="EMBL" id="QCY68622.1"/>
    </source>
</evidence>
<dbReference type="RefSeq" id="WP_139065208.1">
    <property type="nucleotide sequence ID" value="NZ_CP040812.1"/>
</dbReference>
<dbReference type="InterPro" id="IPR028098">
    <property type="entry name" value="Glyco_trans_4-like_N"/>
</dbReference>
<dbReference type="Gene3D" id="3.40.50.2000">
    <property type="entry name" value="Glycogen Phosphorylase B"/>
    <property type="match status" value="2"/>
</dbReference>
<dbReference type="Pfam" id="PF13439">
    <property type="entry name" value="Glyco_transf_4"/>
    <property type="match status" value="1"/>
</dbReference>
<dbReference type="AlphaFoldDB" id="A0A5B7X1P9"/>
<dbReference type="PANTHER" id="PTHR12526">
    <property type="entry name" value="GLYCOSYLTRANSFERASE"/>
    <property type="match status" value="1"/>
</dbReference>
<evidence type="ECO:0000313" key="4">
    <source>
        <dbReference type="Proteomes" id="UP000309016"/>
    </source>
</evidence>
<dbReference type="EMBL" id="CP040812">
    <property type="protein sequence ID" value="QCY68622.1"/>
    <property type="molecule type" value="Genomic_DNA"/>
</dbReference>
<keyword evidence="3" id="KW-0808">Transferase</keyword>
<name>A0A5B7X1P9_9FLAO</name>
<sequence>MKILHLIQKVQNRGAETFACQLATHQKAYGHEILVVSIYQGDADLPWKENIISLNASEKKRFLDFSAWKRLAKIVSSFQPHIIQANSGDTLKYVVLSKITFRWKGLIIFRNASEVGRYLRSPLQKKLNEVFYKKVAFVISVSRVSEKDILKNFPFLKGKTAVLPVGLENNYIINKKDLLPGNKKHILHIGGFTFEKNHFTLLKIFKEIRNKNPEVHLHLVGDGPLKKEILKKIHEQELEKYITLYGFVNDPLSFIEAADILVLPSLIEGLPGVLLEAMLCNTPVVAFNVGGVSEIVNDTTGSLVEKNNEVEFINAVLEILGQEKSKNDRIKKAREMVTKEYMNEKIASSFLTAYEELL</sequence>
<organism evidence="3 4">
    <name type="scientific">Antarcticibacterium flavum</name>
    <dbReference type="NCBI Taxonomy" id="2058175"/>
    <lineage>
        <taxon>Bacteria</taxon>
        <taxon>Pseudomonadati</taxon>
        <taxon>Bacteroidota</taxon>
        <taxon>Flavobacteriia</taxon>
        <taxon>Flavobacteriales</taxon>
        <taxon>Flavobacteriaceae</taxon>
        <taxon>Antarcticibacterium</taxon>
    </lineage>
</organism>
<feature type="domain" description="Glycosyl transferase family 1" evidence="1">
    <location>
        <begin position="174"/>
        <end position="336"/>
    </location>
</feature>
<dbReference type="CDD" id="cd03811">
    <property type="entry name" value="GT4_GT28_WabH-like"/>
    <property type="match status" value="1"/>
</dbReference>
<dbReference type="PANTHER" id="PTHR12526:SF637">
    <property type="entry name" value="GLYCOSYLTRANSFERASE EPSF-RELATED"/>
    <property type="match status" value="1"/>
</dbReference>
<reference evidence="3 4" key="1">
    <citation type="submission" date="2019-06" db="EMBL/GenBank/DDBJ databases">
        <title>Complete genome sequence of Antarcticibacterium flavum KCTC 52984T from an Antarctic marine sediment.</title>
        <authorList>
            <person name="Lee Y.M."/>
            <person name="Shin S.C."/>
        </authorList>
    </citation>
    <scope>NUCLEOTIDE SEQUENCE [LARGE SCALE GENOMIC DNA]</scope>
    <source>
        <strain evidence="3 4">KCTC 52984</strain>
    </source>
</reference>
<dbReference type="SUPFAM" id="SSF53756">
    <property type="entry name" value="UDP-Glycosyltransferase/glycogen phosphorylase"/>
    <property type="match status" value="1"/>
</dbReference>
<evidence type="ECO:0000259" key="1">
    <source>
        <dbReference type="Pfam" id="PF00534"/>
    </source>
</evidence>
<protein>
    <submittedName>
        <fullName evidence="3">Glycosyltransferase</fullName>
    </submittedName>
</protein>